<keyword evidence="4 6" id="KW-0862">Zinc</keyword>
<keyword evidence="2 6" id="KW-0479">Metal-binding</keyword>
<gene>
    <name evidence="9" type="ORF">L1049_018218</name>
</gene>
<keyword evidence="3 5" id="KW-0863">Zinc-finger</keyword>
<evidence type="ECO:0000313" key="9">
    <source>
        <dbReference type="EMBL" id="KAK9273408.1"/>
    </source>
</evidence>
<dbReference type="InterPro" id="IPR018289">
    <property type="entry name" value="MULE_transposase_dom"/>
</dbReference>
<dbReference type="EMBL" id="JBBPBK010000012">
    <property type="protein sequence ID" value="KAK9273408.1"/>
    <property type="molecule type" value="Genomic_DNA"/>
</dbReference>
<accession>A0AAP0R9R4</accession>
<comment type="caution">
    <text evidence="9">The sequence shown here is derived from an EMBL/GenBank/DDBJ whole genome shotgun (WGS) entry which is preliminary data.</text>
</comment>
<dbReference type="Pfam" id="PF04434">
    <property type="entry name" value="SWIM"/>
    <property type="match status" value="1"/>
</dbReference>
<dbReference type="PANTHER" id="PTHR31669:SF283">
    <property type="entry name" value="PROTEIN FAR1-RELATED SEQUENCE"/>
    <property type="match status" value="1"/>
</dbReference>
<dbReference type="GO" id="GO:0006355">
    <property type="term" value="P:regulation of DNA-templated transcription"/>
    <property type="evidence" value="ECO:0007669"/>
    <property type="project" value="UniProtKB-UniRule"/>
</dbReference>
<evidence type="ECO:0000313" key="10">
    <source>
        <dbReference type="Proteomes" id="UP001415857"/>
    </source>
</evidence>
<feature type="domain" description="SWIM-type" evidence="8">
    <location>
        <begin position="533"/>
        <end position="569"/>
    </location>
</feature>
<dbReference type="GO" id="GO:0005634">
    <property type="term" value="C:nucleus"/>
    <property type="evidence" value="ECO:0007669"/>
    <property type="project" value="UniProtKB-SubCell"/>
</dbReference>
<feature type="compositionally biased region" description="Basic and acidic residues" evidence="7">
    <location>
        <begin position="20"/>
        <end position="32"/>
    </location>
</feature>
<evidence type="ECO:0000256" key="3">
    <source>
        <dbReference type="ARBA" id="ARBA00022771"/>
    </source>
</evidence>
<organism evidence="9 10">
    <name type="scientific">Liquidambar formosana</name>
    <name type="common">Formosan gum</name>
    <dbReference type="NCBI Taxonomy" id="63359"/>
    <lineage>
        <taxon>Eukaryota</taxon>
        <taxon>Viridiplantae</taxon>
        <taxon>Streptophyta</taxon>
        <taxon>Embryophyta</taxon>
        <taxon>Tracheophyta</taxon>
        <taxon>Spermatophyta</taxon>
        <taxon>Magnoliopsida</taxon>
        <taxon>eudicotyledons</taxon>
        <taxon>Gunneridae</taxon>
        <taxon>Pentapetalae</taxon>
        <taxon>Saxifragales</taxon>
        <taxon>Altingiaceae</taxon>
        <taxon>Liquidambar</taxon>
    </lineage>
</organism>
<dbReference type="InterPro" id="IPR031052">
    <property type="entry name" value="FHY3/FAR1"/>
</dbReference>
<dbReference type="InterPro" id="IPR006564">
    <property type="entry name" value="Znf_PMZ"/>
</dbReference>
<evidence type="ECO:0000256" key="2">
    <source>
        <dbReference type="ARBA" id="ARBA00022723"/>
    </source>
</evidence>
<protein>
    <recommendedName>
        <fullName evidence="6">Protein FAR1-RELATED SEQUENCE</fullName>
    </recommendedName>
</protein>
<dbReference type="InterPro" id="IPR004330">
    <property type="entry name" value="FAR1_DNA_bnd_dom"/>
</dbReference>
<comment type="function">
    <text evidence="6">Putative transcription activator involved in regulating light control of development.</text>
</comment>
<sequence length="712" mass="81960">MDNNITSTSVDEINIGDNSTHVRSEERDEGVEPKVGMKFNSEEEVRTFYSKYATIQGFGIAKISVKGDDEGKPKYFSLACSRNGNYVSTANSGFNPRPSTKTGCKAKINVVVRSDGVFVISKVSINHNHGLSPSKSRHRKLDSAAKRILDINDQATIELSESSLVISASGHERVSNNEKDCRNSIAKVRNSRLGVGDAEAVCKFFKRMQQRNPNFYHVMDFDEEGRLRNLFWADARSRAAYESFLDVVSFDTTYMTNEYGMPLTPFVGVNHHGQSILFGCGLLSCKDIDTYIWLFRNWLECMSWQAPKVIVTDQCKSIQAAVREVFPNTQHCLCLKQIMRKIPENLRRFNEYKKIKRYLKSIVYESITINEFERRWAEMIDEFDLRQNEWLASLYNDRKQWVPLFMKETFGAGMLTTQHSKSMNLFFDGCVNSKTTLKQFVEQYDQALKRKVENESLADSSSFNSKIPLISHFGFEKQFQEVYTNDIFKQFQSEIRGMVYCNVSFVGSDGHVSTFQVSDVSKGEDGITKKVVYNVQYNEDQFEVLCLCRLFEFMGIICRHIIKVLVEKNVNEVPDQYILDRWKKDIKRTHTYVTNCYDDLGMKEQHVRQRCLYSQFSQISEMAVESAKMYEFVMKNLQLLHERMLSNDCCFDDANEGDCSDLPICSPLKVRSNGRPPMKRKESKVCMSKSNKGRKVVYENNHSLDGTDTAPH</sequence>
<evidence type="ECO:0000256" key="4">
    <source>
        <dbReference type="ARBA" id="ARBA00022833"/>
    </source>
</evidence>
<evidence type="ECO:0000256" key="6">
    <source>
        <dbReference type="RuleBase" id="RU367018"/>
    </source>
</evidence>
<evidence type="ECO:0000256" key="5">
    <source>
        <dbReference type="PROSITE-ProRule" id="PRU00325"/>
    </source>
</evidence>
<feature type="region of interest" description="Disordered" evidence="7">
    <location>
        <begin position="1"/>
        <end position="32"/>
    </location>
</feature>
<keyword evidence="6" id="KW-0539">Nucleus</keyword>
<dbReference type="Pfam" id="PF03101">
    <property type="entry name" value="FAR1"/>
    <property type="match status" value="1"/>
</dbReference>
<comment type="similarity">
    <text evidence="1 6">Belongs to the FHY3/FAR1 family.</text>
</comment>
<keyword evidence="10" id="KW-1185">Reference proteome</keyword>
<feature type="compositionally biased region" description="Polar residues" evidence="7">
    <location>
        <begin position="1"/>
        <end position="19"/>
    </location>
</feature>
<name>A0AAP0R9R4_LIQFO</name>
<dbReference type="Proteomes" id="UP001415857">
    <property type="component" value="Unassembled WGS sequence"/>
</dbReference>
<evidence type="ECO:0000256" key="1">
    <source>
        <dbReference type="ARBA" id="ARBA00005889"/>
    </source>
</evidence>
<reference evidence="9 10" key="1">
    <citation type="journal article" date="2024" name="Plant J.">
        <title>Genome sequences and population genomics reveal climatic adaptation and genomic divergence between two closely related sweetgum species.</title>
        <authorList>
            <person name="Xu W.Q."/>
            <person name="Ren C.Q."/>
            <person name="Zhang X.Y."/>
            <person name="Comes H.P."/>
            <person name="Liu X.H."/>
            <person name="Li Y.G."/>
            <person name="Kettle C.J."/>
            <person name="Jalonen R."/>
            <person name="Gaisberger H."/>
            <person name="Ma Y.Z."/>
            <person name="Qiu Y.X."/>
        </authorList>
    </citation>
    <scope>NUCLEOTIDE SEQUENCE [LARGE SCALE GENOMIC DNA]</scope>
    <source>
        <strain evidence="9">Hangzhou</strain>
    </source>
</reference>
<dbReference type="PANTHER" id="PTHR31669">
    <property type="entry name" value="PROTEIN FAR1-RELATED SEQUENCE 10-RELATED"/>
    <property type="match status" value="1"/>
</dbReference>
<dbReference type="PROSITE" id="PS50966">
    <property type="entry name" value="ZF_SWIM"/>
    <property type="match status" value="1"/>
</dbReference>
<dbReference type="AlphaFoldDB" id="A0AAP0R9R4"/>
<evidence type="ECO:0000259" key="8">
    <source>
        <dbReference type="PROSITE" id="PS50966"/>
    </source>
</evidence>
<dbReference type="Pfam" id="PF10551">
    <property type="entry name" value="MULE"/>
    <property type="match status" value="1"/>
</dbReference>
<dbReference type="InterPro" id="IPR007527">
    <property type="entry name" value="Znf_SWIM"/>
</dbReference>
<evidence type="ECO:0000256" key="7">
    <source>
        <dbReference type="SAM" id="MobiDB-lite"/>
    </source>
</evidence>
<dbReference type="GO" id="GO:0008270">
    <property type="term" value="F:zinc ion binding"/>
    <property type="evidence" value="ECO:0007669"/>
    <property type="project" value="UniProtKB-UniRule"/>
</dbReference>
<proteinExistence type="inferred from homology"/>
<dbReference type="SMART" id="SM00575">
    <property type="entry name" value="ZnF_PMZ"/>
    <property type="match status" value="1"/>
</dbReference>
<comment type="subcellular location">
    <subcellularLocation>
        <location evidence="6">Nucleus</location>
    </subcellularLocation>
</comment>